<dbReference type="Pfam" id="PF20434">
    <property type="entry name" value="BD-FAE"/>
    <property type="match status" value="1"/>
</dbReference>
<dbReference type="InterPro" id="IPR050300">
    <property type="entry name" value="GDXG_lipolytic_enzyme"/>
</dbReference>
<reference evidence="3 4" key="1">
    <citation type="submission" date="2020-06" db="EMBL/GenBank/DDBJ databases">
        <title>Altererythrobacter sp. HHU K3-1.</title>
        <authorList>
            <person name="Zhang D."/>
            <person name="Xue H."/>
        </authorList>
    </citation>
    <scope>NUCLEOTIDE SEQUENCE [LARGE SCALE GENOMIC DNA]</scope>
    <source>
        <strain evidence="3 4">HHU K3-1</strain>
    </source>
</reference>
<gene>
    <name evidence="3" type="ORF">HUV48_05790</name>
</gene>
<dbReference type="Gene3D" id="3.40.50.1820">
    <property type="entry name" value="alpha/beta hydrolase"/>
    <property type="match status" value="1"/>
</dbReference>
<accession>A0A850HBR8</accession>
<evidence type="ECO:0000259" key="2">
    <source>
        <dbReference type="Pfam" id="PF20434"/>
    </source>
</evidence>
<dbReference type="PANTHER" id="PTHR48081">
    <property type="entry name" value="AB HYDROLASE SUPERFAMILY PROTEIN C4A8.06C"/>
    <property type="match status" value="1"/>
</dbReference>
<protein>
    <submittedName>
        <fullName evidence="3">Alpha/beta hydrolase</fullName>
    </submittedName>
</protein>
<evidence type="ECO:0000313" key="3">
    <source>
        <dbReference type="EMBL" id="NVD44529.1"/>
    </source>
</evidence>
<keyword evidence="1 3" id="KW-0378">Hydrolase</keyword>
<dbReference type="AlphaFoldDB" id="A0A850HBR8"/>
<feature type="domain" description="BD-FAE-like" evidence="2">
    <location>
        <begin position="62"/>
        <end position="246"/>
    </location>
</feature>
<organism evidence="3 4">
    <name type="scientific">Qipengyuania atrilutea</name>
    <dbReference type="NCBI Taxonomy" id="2744473"/>
    <lineage>
        <taxon>Bacteria</taxon>
        <taxon>Pseudomonadati</taxon>
        <taxon>Pseudomonadota</taxon>
        <taxon>Alphaproteobacteria</taxon>
        <taxon>Sphingomonadales</taxon>
        <taxon>Erythrobacteraceae</taxon>
        <taxon>Qipengyuania</taxon>
    </lineage>
</organism>
<dbReference type="InterPro" id="IPR049492">
    <property type="entry name" value="BD-FAE-like_dom"/>
</dbReference>
<dbReference type="Proteomes" id="UP000561438">
    <property type="component" value="Unassembled WGS sequence"/>
</dbReference>
<dbReference type="SUPFAM" id="SSF53474">
    <property type="entry name" value="alpha/beta-Hydrolases"/>
    <property type="match status" value="1"/>
</dbReference>
<dbReference type="InterPro" id="IPR029058">
    <property type="entry name" value="AB_hydrolase_fold"/>
</dbReference>
<dbReference type="EMBL" id="JABWGV010000002">
    <property type="protein sequence ID" value="NVD44529.1"/>
    <property type="molecule type" value="Genomic_DNA"/>
</dbReference>
<name>A0A850HBR8_9SPHN</name>
<dbReference type="RefSeq" id="WP_176266853.1">
    <property type="nucleotide sequence ID" value="NZ_JABWGV010000002.1"/>
</dbReference>
<evidence type="ECO:0000256" key="1">
    <source>
        <dbReference type="ARBA" id="ARBA00022801"/>
    </source>
</evidence>
<sequence>MIWFAVLLAALLAAGFFWLQSSVSQNGPAVLDRIDRLTGGNSNIERAARVSYGPHPAQTVAVYRDPAASGPQPVILFVHGGGWHAGSPDDYGFAARNLAKEGFVVVLSGYRLYPDARFPAMLEDTADALQWTSENVTRYGGDADRIYLAGHSAGAYNAVMLALDPQWLEARGLSPDRIAGAIGIAGPYDFLPFDTDSTRNSFGEADNPEATQPIAFARGDAPPLLLMTGTEDTVVEPRNTKALAEAMEDAGGAVTTAYFEGMDHNRIIMALASPFSRDRRVLDAFGRFADETAAARTPEPSVPVQDPRP</sequence>
<dbReference type="PANTHER" id="PTHR48081:SF9">
    <property type="entry name" value="CARBOXYLESTERASE"/>
    <property type="match status" value="1"/>
</dbReference>
<proteinExistence type="predicted"/>
<dbReference type="GO" id="GO:0016787">
    <property type="term" value="F:hydrolase activity"/>
    <property type="evidence" value="ECO:0007669"/>
    <property type="project" value="UniProtKB-KW"/>
</dbReference>
<comment type="caution">
    <text evidence="3">The sequence shown here is derived from an EMBL/GenBank/DDBJ whole genome shotgun (WGS) entry which is preliminary data.</text>
</comment>
<evidence type="ECO:0000313" key="4">
    <source>
        <dbReference type="Proteomes" id="UP000561438"/>
    </source>
</evidence>
<keyword evidence="4" id="KW-1185">Reference proteome</keyword>